<sequence>MSDTDNTQNPPATRAGLTIPPADGTTQLAAADTRKKARTRVNTMAHEPVPDGSGPITPLIDSDEEGPVESLEGLNIDDPMNGLNARGSKDSTPKGDEQHNSLDNPLSFQARLSQAAHDQGAPPSPPPSTGGRGDAIAAAKALMPPRTTTTRKTLYPPCQTTQWPPPACPLSNRRKEMMKIANVAVNSGHFPKHIRDPVFDSAGFTEKNLETVKENPSDWYKICFFNERQPKVFDTGAEPKGRKPKASGSKGAGKAARPTTNLYDGPLTALYEIKKRNDQTFVEAQQTFGFNSGVGIHVTKWLSTERSYSVAELRCNQDENSPAICKALKETLQDHFLGLDKFHDVVAENVNGTEPTSTKVSRIVHSFTIVTQPYMPYLRKIEYHAWALFMLPTANDEDLVIRAQKENQIRAFIRTNTLVSGPWMTVYIDHMECTLCKSDSHSTHGCPYSGMDTWRGPQKQVRDAVKEYAGKTRETAT</sequence>
<evidence type="ECO:0000313" key="3">
    <source>
        <dbReference type="Proteomes" id="UP000772434"/>
    </source>
</evidence>
<comment type="caution">
    <text evidence="2">The sequence shown here is derived from an EMBL/GenBank/DDBJ whole genome shotgun (WGS) entry which is preliminary data.</text>
</comment>
<feature type="compositionally biased region" description="Polar residues" evidence="1">
    <location>
        <begin position="101"/>
        <end position="112"/>
    </location>
</feature>
<evidence type="ECO:0000256" key="1">
    <source>
        <dbReference type="SAM" id="MobiDB-lite"/>
    </source>
</evidence>
<evidence type="ECO:0000313" key="2">
    <source>
        <dbReference type="EMBL" id="KAF9061482.1"/>
    </source>
</evidence>
<dbReference type="AlphaFoldDB" id="A0A9P5PF08"/>
<dbReference type="Proteomes" id="UP000772434">
    <property type="component" value="Unassembled WGS sequence"/>
</dbReference>
<name>A0A9P5PF08_9AGAR</name>
<feature type="region of interest" description="Disordered" evidence="1">
    <location>
        <begin position="1"/>
        <end position="134"/>
    </location>
</feature>
<keyword evidence="3" id="KW-1185">Reference proteome</keyword>
<feature type="compositionally biased region" description="Low complexity" evidence="1">
    <location>
        <begin position="246"/>
        <end position="258"/>
    </location>
</feature>
<organism evidence="2 3">
    <name type="scientific">Rhodocollybia butyracea</name>
    <dbReference type="NCBI Taxonomy" id="206335"/>
    <lineage>
        <taxon>Eukaryota</taxon>
        <taxon>Fungi</taxon>
        <taxon>Dikarya</taxon>
        <taxon>Basidiomycota</taxon>
        <taxon>Agaricomycotina</taxon>
        <taxon>Agaricomycetes</taxon>
        <taxon>Agaricomycetidae</taxon>
        <taxon>Agaricales</taxon>
        <taxon>Marasmiineae</taxon>
        <taxon>Omphalotaceae</taxon>
        <taxon>Rhodocollybia</taxon>
    </lineage>
</organism>
<proteinExistence type="predicted"/>
<reference evidence="2" key="1">
    <citation type="submission" date="2020-11" db="EMBL/GenBank/DDBJ databases">
        <authorList>
            <consortium name="DOE Joint Genome Institute"/>
            <person name="Ahrendt S."/>
            <person name="Riley R."/>
            <person name="Andreopoulos W."/>
            <person name="Labutti K."/>
            <person name="Pangilinan J."/>
            <person name="Ruiz-Duenas F.J."/>
            <person name="Barrasa J.M."/>
            <person name="Sanchez-Garcia M."/>
            <person name="Camarero S."/>
            <person name="Miyauchi S."/>
            <person name="Serrano A."/>
            <person name="Linde D."/>
            <person name="Babiker R."/>
            <person name="Drula E."/>
            <person name="Ayuso-Fernandez I."/>
            <person name="Pacheco R."/>
            <person name="Padilla G."/>
            <person name="Ferreira P."/>
            <person name="Barriuso J."/>
            <person name="Kellner H."/>
            <person name="Castanera R."/>
            <person name="Alfaro M."/>
            <person name="Ramirez L."/>
            <person name="Pisabarro A.G."/>
            <person name="Kuo A."/>
            <person name="Tritt A."/>
            <person name="Lipzen A."/>
            <person name="He G."/>
            <person name="Yan M."/>
            <person name="Ng V."/>
            <person name="Cullen D."/>
            <person name="Martin F."/>
            <person name="Rosso M.-N."/>
            <person name="Henrissat B."/>
            <person name="Hibbett D."/>
            <person name="Martinez A.T."/>
            <person name="Grigoriev I.V."/>
        </authorList>
    </citation>
    <scope>NUCLEOTIDE SEQUENCE</scope>
    <source>
        <strain evidence="2">AH 40177</strain>
    </source>
</reference>
<gene>
    <name evidence="2" type="ORF">BDP27DRAFT_1369599</name>
</gene>
<feature type="compositionally biased region" description="Polar residues" evidence="1">
    <location>
        <begin position="1"/>
        <end position="11"/>
    </location>
</feature>
<dbReference type="EMBL" id="JADNRY010000200">
    <property type="protein sequence ID" value="KAF9061482.1"/>
    <property type="molecule type" value="Genomic_DNA"/>
</dbReference>
<feature type="compositionally biased region" description="Basic and acidic residues" evidence="1">
    <location>
        <begin position="87"/>
        <end position="100"/>
    </location>
</feature>
<protein>
    <submittedName>
        <fullName evidence="2">Uncharacterized protein</fullName>
    </submittedName>
</protein>
<feature type="region of interest" description="Disordered" evidence="1">
    <location>
        <begin position="233"/>
        <end position="259"/>
    </location>
</feature>
<accession>A0A9P5PF08</accession>
<dbReference type="OrthoDB" id="10655668at2759"/>